<evidence type="ECO:0008006" key="6">
    <source>
        <dbReference type="Google" id="ProtNLM"/>
    </source>
</evidence>
<dbReference type="OrthoDB" id="10265891at2759"/>
<comment type="caution">
    <text evidence="4">The sequence shown here is derived from an EMBL/GenBank/DDBJ whole genome shotgun (WGS) entry which is preliminary data.</text>
</comment>
<keyword evidence="1" id="KW-0285">Flavoprotein</keyword>
<dbReference type="InterPro" id="IPR013785">
    <property type="entry name" value="Aldolase_TIM"/>
</dbReference>
<dbReference type="AlphaFoldDB" id="A0A9W4HMU2"/>
<dbReference type="PANTHER" id="PTHR32332:SF31">
    <property type="entry name" value="2-NITROPROPANE DIOXYGENASE FAMILY, PUTATIVE (AFU_ORTHOLOGUE AFUA_2G09850)-RELATED"/>
    <property type="match status" value="1"/>
</dbReference>
<dbReference type="Pfam" id="PF03060">
    <property type="entry name" value="NMO"/>
    <property type="match status" value="1"/>
</dbReference>
<evidence type="ECO:0000256" key="1">
    <source>
        <dbReference type="ARBA" id="ARBA00022630"/>
    </source>
</evidence>
<name>A0A9W4HMU2_PENNA</name>
<dbReference type="InterPro" id="IPR004136">
    <property type="entry name" value="NMO"/>
</dbReference>
<evidence type="ECO:0000256" key="2">
    <source>
        <dbReference type="ARBA" id="ARBA00022643"/>
    </source>
</evidence>
<keyword evidence="2" id="KW-0288">FMN</keyword>
<dbReference type="PANTHER" id="PTHR32332">
    <property type="entry name" value="2-NITROPROPANE DIOXYGENASE"/>
    <property type="match status" value="1"/>
</dbReference>
<dbReference type="GO" id="GO:0018580">
    <property type="term" value="F:nitronate monooxygenase activity"/>
    <property type="evidence" value="ECO:0007669"/>
    <property type="project" value="InterPro"/>
</dbReference>
<organism evidence="4 5">
    <name type="scientific">Penicillium nalgiovense</name>
    <dbReference type="NCBI Taxonomy" id="60175"/>
    <lineage>
        <taxon>Eukaryota</taxon>
        <taxon>Fungi</taxon>
        <taxon>Dikarya</taxon>
        <taxon>Ascomycota</taxon>
        <taxon>Pezizomycotina</taxon>
        <taxon>Eurotiomycetes</taxon>
        <taxon>Eurotiomycetidae</taxon>
        <taxon>Eurotiales</taxon>
        <taxon>Aspergillaceae</taxon>
        <taxon>Penicillium</taxon>
    </lineage>
</organism>
<sequence length="350" mass="36934">MSLTTPVTRLLGCEHPILLAGMGNTSKAPLVAAVSNAGGFGVIGGVRYTPSMLRELLAEVKEHLKDPSLPFGVDLLLPQVGGSARKTNRDYTKGQLDELIDIIIESGAKLFVAAVGLPPRDVVNKLHAAGVLYMHAVRACENGADIICAQGGEAGGHTGDISTSILVPACADVCQRYKSSLTGQPVQLVAAGGMADGRSLAAALSLGASAVWVGTRFVACKESGAPQIAKDQIIKATFDSTIRSTFWSGRPLRALKTPLVADWEANRAEEMRALQSRGIVVMEHELDRMHDTGALTEDLEEQATLRPMGIVAGLVNKPNQPAKDIVEEMVQGAVEALSKAQKLMGKQAKL</sequence>
<dbReference type="SUPFAM" id="SSF51412">
    <property type="entry name" value="Inosine monophosphate dehydrogenase (IMPDH)"/>
    <property type="match status" value="1"/>
</dbReference>
<dbReference type="EMBL" id="CAJVNV010000129">
    <property type="protein sequence ID" value="CAG8066380.1"/>
    <property type="molecule type" value="Genomic_DNA"/>
</dbReference>
<reference evidence="4" key="1">
    <citation type="submission" date="2021-07" db="EMBL/GenBank/DDBJ databases">
        <authorList>
            <person name="Branca A.L. A."/>
        </authorList>
    </citation>
    <scope>NUCLEOTIDE SEQUENCE</scope>
</reference>
<evidence type="ECO:0000256" key="3">
    <source>
        <dbReference type="ARBA" id="ARBA00023002"/>
    </source>
</evidence>
<dbReference type="Gene3D" id="3.20.20.70">
    <property type="entry name" value="Aldolase class I"/>
    <property type="match status" value="1"/>
</dbReference>
<protein>
    <recommendedName>
        <fullName evidence="6">Nitronate monooxygenase domain-containing protein</fullName>
    </recommendedName>
</protein>
<dbReference type="Proteomes" id="UP001153461">
    <property type="component" value="Unassembled WGS sequence"/>
</dbReference>
<evidence type="ECO:0000313" key="5">
    <source>
        <dbReference type="Proteomes" id="UP001153461"/>
    </source>
</evidence>
<proteinExistence type="predicted"/>
<gene>
    <name evidence="4" type="ORF">PNAL_LOCUS3724</name>
</gene>
<dbReference type="CDD" id="cd04730">
    <property type="entry name" value="NPD_like"/>
    <property type="match status" value="1"/>
</dbReference>
<keyword evidence="3" id="KW-0560">Oxidoreductase</keyword>
<accession>A0A9W4HMU2</accession>
<evidence type="ECO:0000313" key="4">
    <source>
        <dbReference type="EMBL" id="CAG8066380.1"/>
    </source>
</evidence>